<dbReference type="EMBL" id="CP016773">
    <property type="protein sequence ID" value="ASY15595.1"/>
    <property type="molecule type" value="Genomic_DNA"/>
</dbReference>
<dbReference type="OrthoDB" id="6624781at2"/>
<dbReference type="Gene3D" id="3.30.530.20">
    <property type="match status" value="1"/>
</dbReference>
<dbReference type="KEGG" id="psuf:A1sIA56_01455"/>
<dbReference type="RefSeq" id="WP_095673189.1">
    <property type="nucleotide sequence ID" value="NZ_CP016773.1"/>
</dbReference>
<dbReference type="AlphaFoldDB" id="A0A249KFV3"/>
<accession>A0A249KFV3</accession>
<dbReference type="SUPFAM" id="SSF55961">
    <property type="entry name" value="Bet v1-like"/>
    <property type="match status" value="1"/>
</dbReference>
<protein>
    <submittedName>
        <fullName evidence="1">SRPBCC family protein</fullName>
    </submittedName>
</protein>
<dbReference type="InterPro" id="IPR019587">
    <property type="entry name" value="Polyketide_cyclase/dehydratase"/>
</dbReference>
<dbReference type="InterPro" id="IPR023393">
    <property type="entry name" value="START-like_dom_sf"/>
</dbReference>
<reference evidence="1 2" key="1">
    <citation type="submission" date="2016-07" db="EMBL/GenBank/DDBJ databases">
        <title>High microdiversification within the ubiquitous acI lineage of Actinobacteria.</title>
        <authorList>
            <person name="Neuenschwander S.M."/>
            <person name="Salcher M."/>
            <person name="Ghai R."/>
            <person name="Pernthaler J."/>
        </authorList>
    </citation>
    <scope>NUCLEOTIDE SEQUENCE [LARGE SCALE GENOMIC DNA]</scope>
    <source>
        <strain evidence="1">MMS-IA-56</strain>
    </source>
</reference>
<evidence type="ECO:0000313" key="2">
    <source>
        <dbReference type="Proteomes" id="UP000217215"/>
    </source>
</evidence>
<keyword evidence="2" id="KW-1185">Reference proteome</keyword>
<dbReference type="Proteomes" id="UP000217215">
    <property type="component" value="Chromosome"/>
</dbReference>
<dbReference type="Pfam" id="PF10604">
    <property type="entry name" value="Polyketide_cyc2"/>
    <property type="match status" value="1"/>
</dbReference>
<gene>
    <name evidence="1" type="ORF">A1sIA56_01455</name>
</gene>
<organism evidence="1 2">
    <name type="scientific">Candidatus Planktophila sulfonica</name>
    <dbReference type="NCBI Taxonomy" id="1884904"/>
    <lineage>
        <taxon>Bacteria</taxon>
        <taxon>Bacillati</taxon>
        <taxon>Actinomycetota</taxon>
        <taxon>Actinomycetes</taxon>
        <taxon>Candidatus Nanopelagicales</taxon>
        <taxon>Candidatus Nanopelagicaceae</taxon>
        <taxon>Candidatus Planktophila</taxon>
    </lineage>
</organism>
<name>A0A249KFV3_9ACTN</name>
<proteinExistence type="predicted"/>
<sequence>MTEGKIRSEILETGNPKIKSARIVVEASPAIIFAILANPKRHKDIDGSATVTANVSGPDALVLGSKFGMKMRLGITYWIRNTVVEYKQDELIAWRHFGRWRWRYELVDLGNGSTQVTETFDGSFAPELAQRWLNFRKAYPWTQLAVAKSLVRLKAVAEREEK</sequence>
<evidence type="ECO:0000313" key="1">
    <source>
        <dbReference type="EMBL" id="ASY15595.1"/>
    </source>
</evidence>